<name>A0A5D3BM90_CUCMM</name>
<dbReference type="EMBL" id="SSTD01017197">
    <property type="protein sequence ID" value="TYK00185.1"/>
    <property type="molecule type" value="Genomic_DNA"/>
</dbReference>
<protein>
    <submittedName>
        <fullName evidence="1">Retrotransposon protein, putative, Ty3-gypsy subclass</fullName>
    </submittedName>
</protein>
<sequence>MLGGENLERGLTILVSEHGFGKPKGYEQEFGKSRAYALKTQQELELHDLDMELRKFKVIPTALMWKRILDEKKMVKGARVVNLSSLSYERSNDWFNCEFDAFIKIDFLSTYHTRSCPSDPREAKVMREWKQPITITKGLGCASSGFRLRSHARSKVLAYGTRQLKKNEYNYPTHDLALYDMPGTTNVYKLYNVVGSAQHSHRLCRSGAYPALTTATLSRSTLNVNNRI</sequence>
<gene>
    <name evidence="1" type="ORF">E5676_scaffold1452G00130</name>
</gene>
<dbReference type="AlphaFoldDB" id="A0A5D3BM90"/>
<evidence type="ECO:0000313" key="2">
    <source>
        <dbReference type="Proteomes" id="UP000321947"/>
    </source>
</evidence>
<accession>A0A5D3BM90</accession>
<reference evidence="1 2" key="1">
    <citation type="submission" date="2019-08" db="EMBL/GenBank/DDBJ databases">
        <title>Draft genome sequences of two oriental melons (Cucumis melo L. var makuwa).</title>
        <authorList>
            <person name="Kwon S.-Y."/>
        </authorList>
    </citation>
    <scope>NUCLEOTIDE SEQUENCE [LARGE SCALE GENOMIC DNA]</scope>
    <source>
        <strain evidence="2">cv. Chang Bougi</strain>
        <tissue evidence="1">Leaf</tissue>
    </source>
</reference>
<organism evidence="1 2">
    <name type="scientific">Cucumis melo var. makuwa</name>
    <name type="common">Oriental melon</name>
    <dbReference type="NCBI Taxonomy" id="1194695"/>
    <lineage>
        <taxon>Eukaryota</taxon>
        <taxon>Viridiplantae</taxon>
        <taxon>Streptophyta</taxon>
        <taxon>Embryophyta</taxon>
        <taxon>Tracheophyta</taxon>
        <taxon>Spermatophyta</taxon>
        <taxon>Magnoliopsida</taxon>
        <taxon>eudicotyledons</taxon>
        <taxon>Gunneridae</taxon>
        <taxon>Pentapetalae</taxon>
        <taxon>rosids</taxon>
        <taxon>fabids</taxon>
        <taxon>Cucurbitales</taxon>
        <taxon>Cucurbitaceae</taxon>
        <taxon>Benincaseae</taxon>
        <taxon>Cucumis</taxon>
    </lineage>
</organism>
<dbReference type="Proteomes" id="UP000321947">
    <property type="component" value="Unassembled WGS sequence"/>
</dbReference>
<evidence type="ECO:0000313" key="1">
    <source>
        <dbReference type="EMBL" id="TYK00185.1"/>
    </source>
</evidence>
<proteinExistence type="predicted"/>
<comment type="caution">
    <text evidence="1">The sequence shown here is derived from an EMBL/GenBank/DDBJ whole genome shotgun (WGS) entry which is preliminary data.</text>
</comment>